<dbReference type="Gene3D" id="3.40.50.300">
    <property type="entry name" value="P-loop containing nucleotide triphosphate hydrolases"/>
    <property type="match status" value="1"/>
</dbReference>
<proteinExistence type="predicted"/>
<comment type="caution">
    <text evidence="1">The sequence shown here is derived from an EMBL/GenBank/DDBJ whole genome shotgun (WGS) entry which is preliminary data.</text>
</comment>
<dbReference type="PANTHER" id="PTHR11669:SF8">
    <property type="entry name" value="DNA POLYMERASE III SUBUNIT DELTA"/>
    <property type="match status" value="1"/>
</dbReference>
<dbReference type="SUPFAM" id="SSF52540">
    <property type="entry name" value="P-loop containing nucleoside triphosphate hydrolases"/>
    <property type="match status" value="1"/>
</dbReference>
<reference evidence="1" key="1">
    <citation type="journal article" date="2015" name="Nature">
        <title>Complex archaea that bridge the gap between prokaryotes and eukaryotes.</title>
        <authorList>
            <person name="Spang A."/>
            <person name="Saw J.H."/>
            <person name="Jorgensen S.L."/>
            <person name="Zaremba-Niedzwiedzka K."/>
            <person name="Martijn J."/>
            <person name="Lind A.E."/>
            <person name="van Eijk R."/>
            <person name="Schleper C."/>
            <person name="Guy L."/>
            <person name="Ettema T.J."/>
        </authorList>
    </citation>
    <scope>NUCLEOTIDE SEQUENCE</scope>
</reference>
<dbReference type="GO" id="GO:0006261">
    <property type="term" value="P:DNA-templated DNA replication"/>
    <property type="evidence" value="ECO:0007669"/>
    <property type="project" value="TreeGrafter"/>
</dbReference>
<sequence length="253" mass="28235">MIFKNIFGQEQAINILSHDLDNANIAHAYLFSGQLGIGKTKTALSFAKAIACPTGGCLKCAVCKSFDNKIHPDFQFIRAQGNYISIEQVRKIEYWVSLKAAQAQSKIIIIEEIERMTEEAANALLKTLEEPSQNVVFLCLAANINAVLPTIISRCRHVKFSPIAHDTLAEFLKNKGHAPEKVQLVAGLSQGVFGKALQLIDDEQIFDFRSEVIECLKDIFLRPTEQMGIGVEDFFTIIRKYQKAKSNTKEIST</sequence>
<dbReference type="InterPro" id="IPR004622">
    <property type="entry name" value="DNA_pol_HolB"/>
</dbReference>
<dbReference type="GO" id="GO:0003887">
    <property type="term" value="F:DNA-directed DNA polymerase activity"/>
    <property type="evidence" value="ECO:0007669"/>
    <property type="project" value="InterPro"/>
</dbReference>
<dbReference type="InterPro" id="IPR050238">
    <property type="entry name" value="DNA_Rep/Repair_Clamp_Loader"/>
</dbReference>
<dbReference type="PANTHER" id="PTHR11669">
    <property type="entry name" value="REPLICATION FACTOR C / DNA POLYMERASE III GAMMA-TAU SUBUNIT"/>
    <property type="match status" value="1"/>
</dbReference>
<gene>
    <name evidence="1" type="ORF">LCGC14_0949720</name>
</gene>
<protein>
    <recommendedName>
        <fullName evidence="2">AAA+ ATPase domain-containing protein</fullName>
    </recommendedName>
</protein>
<accession>A0A0F9NMF1</accession>
<evidence type="ECO:0000313" key="1">
    <source>
        <dbReference type="EMBL" id="KKN19044.1"/>
    </source>
</evidence>
<dbReference type="NCBIfam" id="TIGR00678">
    <property type="entry name" value="holB"/>
    <property type="match status" value="1"/>
</dbReference>
<dbReference type="GO" id="GO:0008408">
    <property type="term" value="F:3'-5' exonuclease activity"/>
    <property type="evidence" value="ECO:0007669"/>
    <property type="project" value="InterPro"/>
</dbReference>
<dbReference type="EMBL" id="LAZR01003372">
    <property type="protein sequence ID" value="KKN19044.1"/>
    <property type="molecule type" value="Genomic_DNA"/>
</dbReference>
<dbReference type="Pfam" id="PF13177">
    <property type="entry name" value="DNA_pol3_delta2"/>
    <property type="match status" value="1"/>
</dbReference>
<dbReference type="AlphaFoldDB" id="A0A0F9NMF1"/>
<dbReference type="InterPro" id="IPR027417">
    <property type="entry name" value="P-loop_NTPase"/>
</dbReference>
<name>A0A0F9NMF1_9ZZZZ</name>
<organism evidence="1">
    <name type="scientific">marine sediment metagenome</name>
    <dbReference type="NCBI Taxonomy" id="412755"/>
    <lineage>
        <taxon>unclassified sequences</taxon>
        <taxon>metagenomes</taxon>
        <taxon>ecological metagenomes</taxon>
    </lineage>
</organism>
<evidence type="ECO:0008006" key="2">
    <source>
        <dbReference type="Google" id="ProtNLM"/>
    </source>
</evidence>